<dbReference type="SUPFAM" id="SSF103473">
    <property type="entry name" value="MFS general substrate transporter"/>
    <property type="match status" value="1"/>
</dbReference>
<evidence type="ECO:0000256" key="5">
    <source>
        <dbReference type="ARBA" id="ARBA00023136"/>
    </source>
</evidence>
<comment type="subcellular location">
    <subcellularLocation>
        <location evidence="1">Membrane</location>
        <topology evidence="1">Multi-pass membrane protein</topology>
    </subcellularLocation>
</comment>
<evidence type="ECO:0000256" key="4">
    <source>
        <dbReference type="ARBA" id="ARBA00022989"/>
    </source>
</evidence>
<dbReference type="Pfam" id="PF07690">
    <property type="entry name" value="MFS_1"/>
    <property type="match status" value="1"/>
</dbReference>
<dbReference type="AlphaFoldDB" id="A0A165F1H0"/>
<feature type="transmembrane region" description="Helical" evidence="7">
    <location>
        <begin position="331"/>
        <end position="351"/>
    </location>
</feature>
<feature type="transmembrane region" description="Helical" evidence="7">
    <location>
        <begin position="418"/>
        <end position="438"/>
    </location>
</feature>
<dbReference type="GO" id="GO:0016020">
    <property type="term" value="C:membrane"/>
    <property type="evidence" value="ECO:0007669"/>
    <property type="project" value="UniProtKB-SubCell"/>
</dbReference>
<feature type="domain" description="Major facilitator superfamily (MFS) profile" evidence="8">
    <location>
        <begin position="63"/>
        <end position="473"/>
    </location>
</feature>
<keyword evidence="3 7" id="KW-0812">Transmembrane</keyword>
<keyword evidence="5 7" id="KW-0472">Membrane</keyword>
<feature type="transmembrane region" description="Helical" evidence="7">
    <location>
        <begin position="131"/>
        <end position="150"/>
    </location>
</feature>
<dbReference type="Gene3D" id="1.20.1250.20">
    <property type="entry name" value="MFS general substrate transporter like domains"/>
    <property type="match status" value="2"/>
</dbReference>
<reference evidence="9 10" key="1">
    <citation type="journal article" date="2016" name="Mol. Biol. Evol.">
        <title>Comparative Genomics of Early-Diverging Mushroom-Forming Fungi Provides Insights into the Origins of Lignocellulose Decay Capabilities.</title>
        <authorList>
            <person name="Nagy L.G."/>
            <person name="Riley R."/>
            <person name="Tritt A."/>
            <person name="Adam C."/>
            <person name="Daum C."/>
            <person name="Floudas D."/>
            <person name="Sun H."/>
            <person name="Yadav J.S."/>
            <person name="Pangilinan J."/>
            <person name="Larsson K.H."/>
            <person name="Matsuura K."/>
            <person name="Barry K."/>
            <person name="Labutti K."/>
            <person name="Kuo R."/>
            <person name="Ohm R.A."/>
            <person name="Bhattacharya S.S."/>
            <person name="Shirouzu T."/>
            <person name="Yoshinaga Y."/>
            <person name="Martin F.M."/>
            <person name="Grigoriev I.V."/>
            <person name="Hibbett D.S."/>
        </authorList>
    </citation>
    <scope>NUCLEOTIDE SEQUENCE [LARGE SCALE GENOMIC DNA]</scope>
    <source>
        <strain evidence="9 10">HHB12733</strain>
    </source>
</reference>
<feature type="transmembrane region" description="Helical" evidence="7">
    <location>
        <begin position="193"/>
        <end position="214"/>
    </location>
</feature>
<protein>
    <submittedName>
        <fullName evidence="9">MFS general substrate transporter</fullName>
    </submittedName>
</protein>
<keyword evidence="10" id="KW-1185">Reference proteome</keyword>
<feature type="transmembrane region" description="Helical" evidence="7">
    <location>
        <begin position="102"/>
        <end position="124"/>
    </location>
</feature>
<feature type="transmembrane region" description="Helical" evidence="7">
    <location>
        <begin position="389"/>
        <end position="411"/>
    </location>
</feature>
<feature type="transmembrane region" description="Helical" evidence="7">
    <location>
        <begin position="450"/>
        <end position="472"/>
    </location>
</feature>
<dbReference type="InterPro" id="IPR020846">
    <property type="entry name" value="MFS_dom"/>
</dbReference>
<accession>A0A165F1H0</accession>
<dbReference type="InParanoid" id="A0A165F1H0"/>
<organism evidence="9 10">
    <name type="scientific">Calocera cornea HHB12733</name>
    <dbReference type="NCBI Taxonomy" id="1353952"/>
    <lineage>
        <taxon>Eukaryota</taxon>
        <taxon>Fungi</taxon>
        <taxon>Dikarya</taxon>
        <taxon>Basidiomycota</taxon>
        <taxon>Agaricomycotina</taxon>
        <taxon>Dacrymycetes</taxon>
        <taxon>Dacrymycetales</taxon>
        <taxon>Dacrymycetaceae</taxon>
        <taxon>Calocera</taxon>
    </lineage>
</organism>
<dbReference type="InterPro" id="IPR036259">
    <property type="entry name" value="MFS_trans_sf"/>
</dbReference>
<feature type="transmembrane region" description="Helical" evidence="7">
    <location>
        <begin position="55"/>
        <end position="74"/>
    </location>
</feature>
<feature type="transmembrane region" description="Helical" evidence="7">
    <location>
        <begin position="358"/>
        <end position="377"/>
    </location>
</feature>
<evidence type="ECO:0000259" key="8">
    <source>
        <dbReference type="PROSITE" id="PS50850"/>
    </source>
</evidence>
<evidence type="ECO:0000256" key="3">
    <source>
        <dbReference type="ARBA" id="ARBA00022692"/>
    </source>
</evidence>
<dbReference type="STRING" id="1353952.A0A165F1H0"/>
<dbReference type="GO" id="GO:0022857">
    <property type="term" value="F:transmembrane transporter activity"/>
    <property type="evidence" value="ECO:0007669"/>
    <property type="project" value="InterPro"/>
</dbReference>
<feature type="compositionally biased region" description="Polar residues" evidence="6">
    <location>
        <begin position="1"/>
        <end position="11"/>
    </location>
</feature>
<dbReference type="EMBL" id="KV423985">
    <property type="protein sequence ID" value="KZT55992.1"/>
    <property type="molecule type" value="Genomic_DNA"/>
</dbReference>
<dbReference type="InterPro" id="IPR011701">
    <property type="entry name" value="MFS"/>
</dbReference>
<feature type="transmembrane region" description="Helical" evidence="7">
    <location>
        <begin position="226"/>
        <end position="246"/>
    </location>
</feature>
<evidence type="ECO:0000256" key="2">
    <source>
        <dbReference type="ARBA" id="ARBA00022448"/>
    </source>
</evidence>
<dbReference type="Proteomes" id="UP000076842">
    <property type="component" value="Unassembled WGS sequence"/>
</dbReference>
<gene>
    <name evidence="9" type="ORF">CALCODRAFT_454795</name>
</gene>
<dbReference type="OrthoDB" id="2985014at2759"/>
<evidence type="ECO:0000313" key="10">
    <source>
        <dbReference type="Proteomes" id="UP000076842"/>
    </source>
</evidence>
<feature type="region of interest" description="Disordered" evidence="6">
    <location>
        <begin position="1"/>
        <end position="29"/>
    </location>
</feature>
<evidence type="ECO:0000313" key="9">
    <source>
        <dbReference type="EMBL" id="KZT55992.1"/>
    </source>
</evidence>
<evidence type="ECO:0000256" key="6">
    <source>
        <dbReference type="SAM" id="MobiDB-lite"/>
    </source>
</evidence>
<evidence type="ECO:0000256" key="1">
    <source>
        <dbReference type="ARBA" id="ARBA00004141"/>
    </source>
</evidence>
<sequence length="508" mass="55596">MATSHISTAEELSSAPKPAPTYTENANPSLTEKGALSNDILSSSPEHLEHVHRRLLLKTDLAIMPLTALLYWLASLDRGNLGNARLQGLPADILGGDPKGNLFALCSSLFYISYILCQVPANLVVKRFDPAVVIGLSVVLWGVASASQAGARNFGGELVCRLFIGVFEAGFGPAIPLYYSYFYTRAEHGKRTALFIGSAAFAGAFGGLIAYGVQNLPSPPISHWRILFLIEGLPTILIGLLTIWALPNRPADSRLYTEEERAVVLQRLGRESKVESDKTVRWKQVRGALGDWRVWVMGMIYQSLNLALGSISSFLPTIINTLTPSPARAQLLTVPPYAAAFATMLVCAFISDHFAVRGPVVVVLLLVSGFGFMMLLIDHTHFSVRYGGTFLACMGTYTGVPLMMSWCAANYGSETKRAVALALMIGFGQCFSVVASFIWPTTDSPFYRKGFILCMTWSFFGAALALLLSIHFRMTNLARDRREGRPEKDVSPQTETLADKAPGFRYMW</sequence>
<evidence type="ECO:0000256" key="7">
    <source>
        <dbReference type="SAM" id="Phobius"/>
    </source>
</evidence>
<feature type="transmembrane region" description="Helical" evidence="7">
    <location>
        <begin position="162"/>
        <end position="181"/>
    </location>
</feature>
<proteinExistence type="predicted"/>
<feature type="transmembrane region" description="Helical" evidence="7">
    <location>
        <begin position="294"/>
        <end position="319"/>
    </location>
</feature>
<dbReference type="PANTHER" id="PTHR43791">
    <property type="entry name" value="PERMEASE-RELATED"/>
    <property type="match status" value="1"/>
</dbReference>
<dbReference type="PROSITE" id="PS50850">
    <property type="entry name" value="MFS"/>
    <property type="match status" value="1"/>
</dbReference>
<dbReference type="PANTHER" id="PTHR43791:SF36">
    <property type="entry name" value="TRANSPORTER, PUTATIVE (AFU_ORTHOLOGUE AFUA_6G08340)-RELATED"/>
    <property type="match status" value="1"/>
</dbReference>
<name>A0A165F1H0_9BASI</name>
<dbReference type="FunFam" id="1.20.1250.20:FF:000013">
    <property type="entry name" value="MFS general substrate transporter"/>
    <property type="match status" value="1"/>
</dbReference>
<keyword evidence="2" id="KW-0813">Transport</keyword>
<keyword evidence="4 7" id="KW-1133">Transmembrane helix</keyword>